<sequence>MHYIPLLFLCAKVFSFIYHRELALFLHNFRAIVEARRSTKKVHVVFIDKTTIFFLIYFLIDILFLFYCIWLITGDSWEPGCMLLFLSALESYGVQGRIAGAYEVSPQGFIYAKIWFKYLMSAQIMFILLQLFHGNM</sequence>
<feature type="transmembrane region" description="Helical" evidence="1">
    <location>
        <begin position="50"/>
        <end position="72"/>
    </location>
</feature>
<keyword evidence="1" id="KW-0472">Membrane</keyword>
<feature type="transmembrane region" description="Helical" evidence="1">
    <location>
        <begin position="114"/>
        <end position="132"/>
    </location>
</feature>
<accession>A0A3G9GSH9</accession>
<dbReference type="AlphaFoldDB" id="R6IKB9"/>
<keyword evidence="1" id="KW-1133">Transmembrane helix</keyword>
<dbReference type="RefSeq" id="WP_021718797.1">
    <property type="nucleotide sequence ID" value="NZ_DAWEBZ010000001.1"/>
</dbReference>
<dbReference type="EMBL" id="CBDS010000100">
    <property type="protein sequence ID" value="CDB46884.1"/>
    <property type="molecule type" value="Genomic_DNA"/>
</dbReference>
<evidence type="ECO:0000256" key="1">
    <source>
        <dbReference type="SAM" id="Phobius"/>
    </source>
</evidence>
<proteinExistence type="predicted"/>
<dbReference type="HOGENOM" id="CLU_1873474_0_0_9"/>
<evidence type="ECO:0000313" key="2">
    <source>
        <dbReference type="EMBL" id="CDB46884.1"/>
    </source>
</evidence>
<organism evidence="2">
    <name type="scientific">Phascolarctobacterium faecium</name>
    <dbReference type="NCBI Taxonomy" id="33025"/>
    <lineage>
        <taxon>Bacteria</taxon>
        <taxon>Bacillati</taxon>
        <taxon>Bacillota</taxon>
        <taxon>Negativicutes</taxon>
        <taxon>Acidaminococcales</taxon>
        <taxon>Acidaminococcaceae</taxon>
        <taxon>Phascolarctobacterium</taxon>
    </lineage>
</organism>
<protein>
    <submittedName>
        <fullName evidence="2">Uncharacterized protein</fullName>
    </submittedName>
</protein>
<gene>
    <name evidence="2" type="ORF">BN533_01897</name>
</gene>
<reference evidence="2" key="1">
    <citation type="submission" date="2012-11" db="EMBL/GenBank/DDBJ databases">
        <title>Dependencies among metagenomic species, viruses, plasmids and units of genetic variation.</title>
        <authorList>
            <person name="Nielsen H.B."/>
            <person name="Almeida M."/>
            <person name="Juncker A.S."/>
            <person name="Rasmussen S."/>
            <person name="Li J."/>
            <person name="Sunagawa S."/>
            <person name="Plichta D."/>
            <person name="Gautier L."/>
            <person name="Le Chatelier E."/>
            <person name="Peletier E."/>
            <person name="Bonde I."/>
            <person name="Nielsen T."/>
            <person name="Manichanh C."/>
            <person name="Arumugam M."/>
            <person name="Batto J."/>
            <person name="Santos M.B.Q.D."/>
            <person name="Blom N."/>
            <person name="Borruel N."/>
            <person name="Burgdorf K.S."/>
            <person name="Boumezbeur F."/>
            <person name="Casellas F."/>
            <person name="Dore J."/>
            <person name="Guarner F."/>
            <person name="Hansen T."/>
            <person name="Hildebrand F."/>
            <person name="Kaas R.S."/>
            <person name="Kennedy S."/>
            <person name="Kristiansen K."/>
            <person name="Kultima J.R."/>
            <person name="Leonard P."/>
            <person name="Levenez F."/>
            <person name="Lund O."/>
            <person name="Moumen B."/>
            <person name="Le Paslier D."/>
            <person name="Pons N."/>
            <person name="Pedersen O."/>
            <person name="Prifti E."/>
            <person name="Qin J."/>
            <person name="Raes J."/>
            <person name="Tap J."/>
            <person name="Tims S."/>
            <person name="Ussery D.W."/>
            <person name="Yamada T."/>
            <person name="MetaHit consortium"/>
            <person name="Renault P."/>
            <person name="Sicheritz-Ponten T."/>
            <person name="Bork P."/>
            <person name="Wang J."/>
            <person name="Brunak S."/>
            <person name="Ehrlich S.D."/>
        </authorList>
    </citation>
    <scope>NUCLEOTIDE SEQUENCE [LARGE SCALE GENOMIC DNA]</scope>
</reference>
<keyword evidence="1" id="KW-0812">Transmembrane</keyword>
<comment type="caution">
    <text evidence="2">The sequence shown here is derived from an EMBL/GenBank/DDBJ whole genome shotgun (WGS) entry which is preliminary data.</text>
</comment>
<accession>R6IKB9</accession>
<name>R6IKB9_9FIRM</name>